<proteinExistence type="predicted"/>
<dbReference type="InterPro" id="IPR013783">
    <property type="entry name" value="Ig-like_fold"/>
</dbReference>
<dbReference type="InterPro" id="IPR050991">
    <property type="entry name" value="ECM_Regulatory_Proteins"/>
</dbReference>
<dbReference type="SUPFAM" id="SSF49265">
    <property type="entry name" value="Fibronectin type III"/>
    <property type="match status" value="2"/>
</dbReference>
<dbReference type="Pfam" id="PF00041">
    <property type="entry name" value="fn3"/>
    <property type="match status" value="2"/>
</dbReference>
<keyword evidence="1" id="KW-0677">Repeat</keyword>
<gene>
    <name evidence="3" type="ORF">Q8A67_000101</name>
</gene>
<dbReference type="PROSITE" id="PS50853">
    <property type="entry name" value="FN3"/>
    <property type="match status" value="3"/>
</dbReference>
<comment type="caution">
    <text evidence="3">The sequence shown here is derived from an EMBL/GenBank/DDBJ whole genome shotgun (WGS) entry which is preliminary data.</text>
</comment>
<dbReference type="Proteomes" id="UP001187343">
    <property type="component" value="Unassembled WGS sequence"/>
</dbReference>
<dbReference type="InterPro" id="IPR036116">
    <property type="entry name" value="FN3_sf"/>
</dbReference>
<evidence type="ECO:0000313" key="3">
    <source>
        <dbReference type="EMBL" id="KAK2915727.1"/>
    </source>
</evidence>
<feature type="domain" description="Fibronectin type-III" evidence="2">
    <location>
        <begin position="262"/>
        <end position="307"/>
    </location>
</feature>
<evidence type="ECO:0000313" key="4">
    <source>
        <dbReference type="Proteomes" id="UP001187343"/>
    </source>
</evidence>
<accession>A0AA88TWJ2</accession>
<sequence length="307" mass="32742">MQPTSSLLVRTRNSLELLDSSSGSVCQYKTNPTTSDITVFVGANSACVGQNASITRAQSSITVTGLLPGSTYFLKINCTDECCANYSTSPEPVTNLSVHSITVSSVNLSWTPPNGISQYYRVAWGVNLLTTNQTSMQISQLVPGTKYTFRITSVASDNRTEGRATAISQNTRPAQVENITVLNSSNSSLTVGWTVPLGHVDSYIVNISGAKLKTFLINTSSPNSSVISNLTAGCVYKLTVITVSGVLKNSSNIVLVATKPNPPDAVRVSGQTDVSISLAWSKPLSMDGLNVSYEVSYRPNKSGSHWQ</sequence>
<organism evidence="3 4">
    <name type="scientific">Cirrhinus molitorella</name>
    <name type="common">mud carp</name>
    <dbReference type="NCBI Taxonomy" id="172907"/>
    <lineage>
        <taxon>Eukaryota</taxon>
        <taxon>Metazoa</taxon>
        <taxon>Chordata</taxon>
        <taxon>Craniata</taxon>
        <taxon>Vertebrata</taxon>
        <taxon>Euteleostomi</taxon>
        <taxon>Actinopterygii</taxon>
        <taxon>Neopterygii</taxon>
        <taxon>Teleostei</taxon>
        <taxon>Ostariophysi</taxon>
        <taxon>Cypriniformes</taxon>
        <taxon>Cyprinidae</taxon>
        <taxon>Labeoninae</taxon>
        <taxon>Labeonini</taxon>
        <taxon>Cirrhinus</taxon>
    </lineage>
</organism>
<dbReference type="PANTHER" id="PTHR46708">
    <property type="entry name" value="TENASCIN"/>
    <property type="match status" value="1"/>
</dbReference>
<dbReference type="InterPro" id="IPR003961">
    <property type="entry name" value="FN3_dom"/>
</dbReference>
<name>A0AA88TWJ2_9TELE</name>
<evidence type="ECO:0000259" key="2">
    <source>
        <dbReference type="PROSITE" id="PS50853"/>
    </source>
</evidence>
<dbReference type="PANTHER" id="PTHR46708:SF2">
    <property type="entry name" value="FIBRONECTIN TYPE-III DOMAIN-CONTAINING PROTEIN"/>
    <property type="match status" value="1"/>
</dbReference>
<dbReference type="Gene3D" id="2.60.40.10">
    <property type="entry name" value="Immunoglobulins"/>
    <property type="match status" value="3"/>
</dbReference>
<dbReference type="SMART" id="SM00060">
    <property type="entry name" value="FN3"/>
    <property type="match status" value="2"/>
</dbReference>
<dbReference type="CDD" id="cd00063">
    <property type="entry name" value="FN3"/>
    <property type="match status" value="3"/>
</dbReference>
<evidence type="ECO:0000256" key="1">
    <source>
        <dbReference type="ARBA" id="ARBA00022737"/>
    </source>
</evidence>
<feature type="domain" description="Fibronectin type-III" evidence="2">
    <location>
        <begin position="92"/>
        <end position="174"/>
    </location>
</feature>
<dbReference type="EMBL" id="JAUYZG010000001">
    <property type="protein sequence ID" value="KAK2915727.1"/>
    <property type="molecule type" value="Genomic_DNA"/>
</dbReference>
<reference evidence="3" key="1">
    <citation type="submission" date="2023-08" db="EMBL/GenBank/DDBJ databases">
        <title>Chromosome-level Genome Assembly of mud carp (Cirrhinus molitorella).</title>
        <authorList>
            <person name="Liu H."/>
        </authorList>
    </citation>
    <scope>NUCLEOTIDE SEQUENCE</scope>
    <source>
        <strain evidence="3">Prfri</strain>
        <tissue evidence="3">Muscle</tissue>
    </source>
</reference>
<protein>
    <recommendedName>
        <fullName evidence="2">Fibronectin type-III domain-containing protein</fullName>
    </recommendedName>
</protein>
<feature type="domain" description="Fibronectin type-III" evidence="2">
    <location>
        <begin position="175"/>
        <end position="261"/>
    </location>
</feature>
<keyword evidence="4" id="KW-1185">Reference proteome</keyword>
<dbReference type="AlphaFoldDB" id="A0AA88TWJ2"/>